<dbReference type="InterPro" id="IPR035965">
    <property type="entry name" value="PAS-like_dom_sf"/>
</dbReference>
<reference evidence="9" key="1">
    <citation type="submission" date="2017-04" db="EMBL/GenBank/DDBJ databases">
        <authorList>
            <person name="Varghese N."/>
            <person name="Submissions S."/>
        </authorList>
    </citation>
    <scope>NUCLEOTIDE SEQUENCE [LARGE SCALE GENOMIC DNA]</scope>
</reference>
<keyword evidence="6" id="KW-0902">Two-component regulatory system</keyword>
<dbReference type="Gene3D" id="3.30.450.20">
    <property type="entry name" value="PAS domain"/>
    <property type="match status" value="1"/>
</dbReference>
<dbReference type="InterPro" id="IPR003594">
    <property type="entry name" value="HATPase_dom"/>
</dbReference>
<dbReference type="Proteomes" id="UP000194450">
    <property type="component" value="Unassembled WGS sequence"/>
</dbReference>
<evidence type="ECO:0000256" key="4">
    <source>
        <dbReference type="ARBA" id="ARBA00022679"/>
    </source>
</evidence>
<keyword evidence="5 8" id="KW-0418">Kinase</keyword>
<dbReference type="Pfam" id="PF13188">
    <property type="entry name" value="PAS_8"/>
    <property type="match status" value="1"/>
</dbReference>
<sequence>MQNVIAQSAASAAAQSHVDAILEAMPHAIITLNSAGVIEHANAAAINLLNDTLEGRLWRDVVGDFFAPRADDGHEVSLRSGRRVRIDISTLAPEPGQLIVLTDLTETRALQARVGQMQRLSAMGRMVAALAHQVRTPLSAAMLYTDNLKSPRLPEGQRLPFLEKLSSRLQTLEHQVNDMLLFAKSGDQQVLQTFSLAELMQQLEQQTEAYLQQQRAHLNIHMQHPQTMLRGNLNSLVGALQNLVMNGIQASSAGATIDVDATTCDDALTIEVSDYGCGMDEQQQKNVFTPFVTTKTHGTGLGLAVVQAVTKSHQGNIQVASTVGEGTTFTIELPIATLPTFTRQETTTLQKEFSYV</sequence>
<dbReference type="Pfam" id="PF02518">
    <property type="entry name" value="HATPase_c"/>
    <property type="match status" value="1"/>
</dbReference>
<gene>
    <name evidence="8" type="ORF">SAMN06297229_2306</name>
</gene>
<evidence type="ECO:0000313" key="9">
    <source>
        <dbReference type="Proteomes" id="UP000194450"/>
    </source>
</evidence>
<evidence type="ECO:0000256" key="6">
    <source>
        <dbReference type="ARBA" id="ARBA00023012"/>
    </source>
</evidence>
<feature type="domain" description="Histidine kinase" evidence="7">
    <location>
        <begin position="129"/>
        <end position="337"/>
    </location>
</feature>
<dbReference type="SUPFAM" id="SSF55785">
    <property type="entry name" value="PYP-like sensor domain (PAS domain)"/>
    <property type="match status" value="1"/>
</dbReference>
<dbReference type="InterPro" id="IPR036890">
    <property type="entry name" value="HATPase_C_sf"/>
</dbReference>
<dbReference type="PROSITE" id="PS50109">
    <property type="entry name" value="HIS_KIN"/>
    <property type="match status" value="1"/>
</dbReference>
<dbReference type="InterPro" id="IPR004358">
    <property type="entry name" value="Sig_transdc_His_kin-like_C"/>
</dbReference>
<dbReference type="AlphaFoldDB" id="A0A1Y6FXG9"/>
<organism evidence="8 9">
    <name type="scientific">Pseudidiomarina planktonica</name>
    <dbReference type="NCBI Taxonomy" id="1323738"/>
    <lineage>
        <taxon>Bacteria</taxon>
        <taxon>Pseudomonadati</taxon>
        <taxon>Pseudomonadota</taxon>
        <taxon>Gammaproteobacteria</taxon>
        <taxon>Alteromonadales</taxon>
        <taxon>Idiomarinaceae</taxon>
        <taxon>Pseudidiomarina</taxon>
    </lineage>
</organism>
<keyword evidence="4" id="KW-0808">Transferase</keyword>
<dbReference type="Pfam" id="PF00512">
    <property type="entry name" value="HisKA"/>
    <property type="match status" value="1"/>
</dbReference>
<evidence type="ECO:0000256" key="5">
    <source>
        <dbReference type="ARBA" id="ARBA00022777"/>
    </source>
</evidence>
<name>A0A1Y6FXG9_9GAMM</name>
<dbReference type="CDD" id="cd00082">
    <property type="entry name" value="HisKA"/>
    <property type="match status" value="1"/>
</dbReference>
<evidence type="ECO:0000256" key="2">
    <source>
        <dbReference type="ARBA" id="ARBA00012438"/>
    </source>
</evidence>
<dbReference type="PANTHER" id="PTHR43711">
    <property type="entry name" value="TWO-COMPONENT HISTIDINE KINASE"/>
    <property type="match status" value="1"/>
</dbReference>
<dbReference type="InterPro" id="IPR050736">
    <property type="entry name" value="Sensor_HK_Regulatory"/>
</dbReference>
<dbReference type="InterPro" id="IPR036097">
    <property type="entry name" value="HisK_dim/P_sf"/>
</dbReference>
<proteinExistence type="predicted"/>
<dbReference type="PRINTS" id="PR00344">
    <property type="entry name" value="BCTRLSENSOR"/>
</dbReference>
<dbReference type="OrthoDB" id="9776727at2"/>
<comment type="catalytic activity">
    <reaction evidence="1">
        <text>ATP + protein L-histidine = ADP + protein N-phospho-L-histidine.</text>
        <dbReference type="EC" id="2.7.13.3"/>
    </reaction>
</comment>
<dbReference type="EC" id="2.7.13.3" evidence="2"/>
<keyword evidence="3" id="KW-0597">Phosphoprotein</keyword>
<dbReference type="SMART" id="SM00388">
    <property type="entry name" value="HisKA"/>
    <property type="match status" value="1"/>
</dbReference>
<dbReference type="EMBL" id="FXWH01000003">
    <property type="protein sequence ID" value="SMQ80550.1"/>
    <property type="molecule type" value="Genomic_DNA"/>
</dbReference>
<dbReference type="Gene3D" id="3.30.565.10">
    <property type="entry name" value="Histidine kinase-like ATPase, C-terminal domain"/>
    <property type="match status" value="1"/>
</dbReference>
<dbReference type="SUPFAM" id="SSF55874">
    <property type="entry name" value="ATPase domain of HSP90 chaperone/DNA topoisomerase II/histidine kinase"/>
    <property type="match status" value="1"/>
</dbReference>
<dbReference type="PANTHER" id="PTHR43711:SF28">
    <property type="entry name" value="SENSOR HISTIDINE KINASE YXDK"/>
    <property type="match status" value="1"/>
</dbReference>
<dbReference type="Gene3D" id="1.10.287.130">
    <property type="match status" value="1"/>
</dbReference>
<evidence type="ECO:0000256" key="1">
    <source>
        <dbReference type="ARBA" id="ARBA00000085"/>
    </source>
</evidence>
<dbReference type="InterPro" id="IPR003661">
    <property type="entry name" value="HisK_dim/P_dom"/>
</dbReference>
<dbReference type="InterPro" id="IPR000014">
    <property type="entry name" value="PAS"/>
</dbReference>
<dbReference type="GO" id="GO:0000155">
    <property type="term" value="F:phosphorelay sensor kinase activity"/>
    <property type="evidence" value="ECO:0007669"/>
    <property type="project" value="InterPro"/>
</dbReference>
<dbReference type="SMART" id="SM00387">
    <property type="entry name" value="HATPase_c"/>
    <property type="match status" value="1"/>
</dbReference>
<evidence type="ECO:0000256" key="3">
    <source>
        <dbReference type="ARBA" id="ARBA00022553"/>
    </source>
</evidence>
<evidence type="ECO:0000259" key="7">
    <source>
        <dbReference type="PROSITE" id="PS50109"/>
    </source>
</evidence>
<accession>A0A1Y6FXG9</accession>
<dbReference type="InterPro" id="IPR005467">
    <property type="entry name" value="His_kinase_dom"/>
</dbReference>
<protein>
    <recommendedName>
        <fullName evidence="2">histidine kinase</fullName>
        <ecNumber evidence="2">2.7.13.3</ecNumber>
    </recommendedName>
</protein>
<evidence type="ECO:0000313" key="8">
    <source>
        <dbReference type="EMBL" id="SMQ80550.1"/>
    </source>
</evidence>
<dbReference type="SUPFAM" id="SSF47384">
    <property type="entry name" value="Homodimeric domain of signal transducing histidine kinase"/>
    <property type="match status" value="1"/>
</dbReference>
<keyword evidence="9" id="KW-1185">Reference proteome</keyword>
<dbReference type="RefSeq" id="WP_086435431.1">
    <property type="nucleotide sequence ID" value="NZ_FXWH01000003.1"/>
</dbReference>